<sequence>MSANGGAAKKMRGAVLCSSFGLLVATTGTSVAVAFTTKQCPETLYRASLIVVTATTAVCAASHATARVKAQPKMLVPLATIPCVGMVGAAMWYVMQLAWHRTAVLDSTAMGVGGLIVTHLALLIASVFCSGFAAGIVMLAGAPTEETPECEGHALGKRNAAPYGNNRQPLDSTAAEVSQRSMSTLIPEVDDIWEYSSKNWMNDYDTNYPICEKGATPDIPRPVFRPACATRRYRSISGSSIVQKSSAGPHGTACSKKGIFDLLQNKILKKVSPAHMDDLPRHEEQYLEARYVTRLSNGCDVSSSALKAPDYLVSPTFPTASAGRLILMNTHDDDNQDISDNSIMANSLRKDHRRANYSASILIPPQTLSESSLQVTVGPKERPHSALTQGIDVTHTDRSEDAKTLIASNTNGSGSADGDRDRDFSGNSGCQQHSPTNLLPPFGSPGAASNSVLDPVGPKLASRGCAHGNLVINHMRTLNMENTSTLDIAEEAIRHQGSDDSLLQGLTRGNTPREVAAISAQHKSAAASSTSSAGRAFARSGHADLPLHMWSPSQRSAPLISHGSRTQSVSSSPIRAHALTQKLGHSLSKSLLNIRWDQRESIERLAPPRGQLADLRYVHHLQGKYSPSRSTNTCSSAERKHFLTVKSAFN</sequence>
<dbReference type="EMBL" id="AE016818">
    <property type="protein sequence ID" value="AAS52505.1"/>
    <property type="molecule type" value="Genomic_DNA"/>
</dbReference>
<feature type="compositionally biased region" description="Polar residues" evidence="1">
    <location>
        <begin position="427"/>
        <end position="437"/>
    </location>
</feature>
<dbReference type="RefSeq" id="NP_984681.1">
    <property type="nucleotide sequence ID" value="NM_210034.1"/>
</dbReference>
<dbReference type="AlphaFoldDB" id="Q758D2"/>
<dbReference type="OrthoDB" id="4068368at2759"/>
<feature type="transmembrane region" description="Helical" evidence="2">
    <location>
        <begin position="74"/>
        <end position="95"/>
    </location>
</feature>
<dbReference type="Proteomes" id="UP000000591">
    <property type="component" value="Chromosome V"/>
</dbReference>
<proteinExistence type="predicted"/>
<accession>Q758D2</accession>
<dbReference type="OMA" id="HDSHTID"/>
<evidence type="ECO:0000313" key="4">
    <source>
        <dbReference type="Proteomes" id="UP000000591"/>
    </source>
</evidence>
<keyword evidence="2" id="KW-0812">Transmembrane</keyword>
<protein>
    <submittedName>
        <fullName evidence="3">AEL180Cp</fullName>
    </submittedName>
</protein>
<dbReference type="GeneID" id="4620866"/>
<feature type="compositionally biased region" description="Polar residues" evidence="1">
    <location>
        <begin position="563"/>
        <end position="573"/>
    </location>
</feature>
<organism evidence="3 4">
    <name type="scientific">Eremothecium gossypii (strain ATCC 10895 / CBS 109.51 / FGSC 9923 / NRRL Y-1056)</name>
    <name type="common">Yeast</name>
    <name type="synonym">Ashbya gossypii</name>
    <dbReference type="NCBI Taxonomy" id="284811"/>
    <lineage>
        <taxon>Eukaryota</taxon>
        <taxon>Fungi</taxon>
        <taxon>Dikarya</taxon>
        <taxon>Ascomycota</taxon>
        <taxon>Saccharomycotina</taxon>
        <taxon>Saccharomycetes</taxon>
        <taxon>Saccharomycetales</taxon>
        <taxon>Saccharomycetaceae</taxon>
        <taxon>Eremothecium</taxon>
    </lineage>
</organism>
<feature type="region of interest" description="Disordered" evidence="1">
    <location>
        <begin position="155"/>
        <end position="176"/>
    </location>
</feature>
<name>Q758D2_EREGS</name>
<reference evidence="3 4" key="1">
    <citation type="journal article" date="2004" name="Science">
        <title>The Ashbya gossypii genome as a tool for mapping the ancient Saccharomyces cerevisiae genome.</title>
        <authorList>
            <person name="Dietrich F.S."/>
            <person name="Voegeli S."/>
            <person name="Brachat S."/>
            <person name="Lerch A."/>
            <person name="Gates K."/>
            <person name="Steiner S."/>
            <person name="Mohr C."/>
            <person name="Pohlmann R."/>
            <person name="Luedi P."/>
            <person name="Choi S."/>
            <person name="Wing R.A."/>
            <person name="Flavier A."/>
            <person name="Gaffney T.D."/>
            <person name="Philippsen P."/>
        </authorList>
    </citation>
    <scope>NUCLEOTIDE SEQUENCE [LARGE SCALE GENOMIC DNA]</scope>
    <source>
        <strain evidence="4">ATCC 10895 / CBS 109.51 / FGSC 9923 / NRRL Y-1056</strain>
    </source>
</reference>
<keyword evidence="4" id="KW-1185">Reference proteome</keyword>
<evidence type="ECO:0000313" key="3">
    <source>
        <dbReference type="EMBL" id="AAS52505.1"/>
    </source>
</evidence>
<feature type="region of interest" description="Disordered" evidence="1">
    <location>
        <begin position="548"/>
        <end position="573"/>
    </location>
</feature>
<feature type="compositionally biased region" description="Basic and acidic residues" evidence="1">
    <location>
        <begin position="394"/>
        <end position="403"/>
    </location>
</feature>
<keyword evidence="2" id="KW-0472">Membrane</keyword>
<feature type="compositionally biased region" description="Polar residues" evidence="1">
    <location>
        <begin position="165"/>
        <end position="176"/>
    </location>
</feature>
<keyword evidence="2" id="KW-1133">Transmembrane helix</keyword>
<evidence type="ECO:0000256" key="2">
    <source>
        <dbReference type="SAM" id="Phobius"/>
    </source>
</evidence>
<feature type="transmembrane region" description="Helical" evidence="2">
    <location>
        <begin position="115"/>
        <end position="139"/>
    </location>
</feature>
<dbReference type="HOGENOM" id="CLU_422087_0_0_1"/>
<dbReference type="InParanoid" id="Q758D2"/>
<gene>
    <name evidence="3" type="ORF">AGOS_AEL180C</name>
</gene>
<feature type="region of interest" description="Disordered" evidence="1">
    <location>
        <begin position="370"/>
        <end position="450"/>
    </location>
</feature>
<dbReference type="KEGG" id="ago:AGOS_AEL180C"/>
<reference evidence="4" key="2">
    <citation type="journal article" date="2013" name="G3 (Bethesda)">
        <title>Genomes of Ashbya fungi isolated from insects reveal four mating-type loci, numerous translocations, lack of transposons, and distinct gene duplications.</title>
        <authorList>
            <person name="Dietrich F.S."/>
            <person name="Voegeli S."/>
            <person name="Kuo S."/>
            <person name="Philippsen P."/>
        </authorList>
    </citation>
    <scope>GENOME REANNOTATION</scope>
    <source>
        <strain evidence="4">ATCC 10895 / CBS 109.51 / FGSC 9923 / NRRL Y-1056</strain>
    </source>
</reference>
<evidence type="ECO:0000256" key="1">
    <source>
        <dbReference type="SAM" id="MobiDB-lite"/>
    </source>
</evidence>